<name>X1H404_9ZZZZ</name>
<dbReference type="PANTHER" id="PTHR43065:SF46">
    <property type="entry name" value="C4-DICARBOXYLATE TRANSPORT SENSOR PROTEIN DCTB"/>
    <property type="match status" value="1"/>
</dbReference>
<dbReference type="SUPFAM" id="SSF55874">
    <property type="entry name" value="ATPase domain of HSP90 chaperone/DNA topoisomerase II/histidine kinase"/>
    <property type="match status" value="1"/>
</dbReference>
<dbReference type="PROSITE" id="PS50109">
    <property type="entry name" value="HIS_KIN"/>
    <property type="match status" value="1"/>
</dbReference>
<evidence type="ECO:0000256" key="1">
    <source>
        <dbReference type="ARBA" id="ARBA00022679"/>
    </source>
</evidence>
<sequence>AFNNLLMGIQGHTSLLLFEIDSKHPHYPDLKKIEKAVQEGAELTSQLMGYARKGRYRSRSIAINEIIENTSRTFQKMKKEITIHRELTQRPHTIEADQGQMEQMLLNLYINAADAMPDGGDIYLKTKNVTHRDIKSKLYEPRPGKYVRLTISDKGVGMDKKIQHRIFDPFFTTKKTGKGTGLGLASVYGIVKSHEGYINAESKKGRGATFFIYLPATKKKKKKK</sequence>
<reference evidence="7" key="1">
    <citation type="journal article" date="2014" name="Front. Microbiol.">
        <title>High frequency of phylogenetically diverse reductive dehalogenase-homologous genes in deep subseafloor sedimentary metagenomes.</title>
        <authorList>
            <person name="Kawai M."/>
            <person name="Futagami T."/>
            <person name="Toyoda A."/>
            <person name="Takaki Y."/>
            <person name="Nishi S."/>
            <person name="Hori S."/>
            <person name="Arai W."/>
            <person name="Tsubouchi T."/>
            <person name="Morono Y."/>
            <person name="Uchiyama I."/>
            <person name="Ito T."/>
            <person name="Fujiyama A."/>
            <person name="Inagaki F."/>
            <person name="Takami H."/>
        </authorList>
    </citation>
    <scope>NUCLEOTIDE SEQUENCE</scope>
    <source>
        <strain evidence="7">Expedition CK06-06</strain>
    </source>
</reference>
<dbReference type="GO" id="GO:0000160">
    <property type="term" value="P:phosphorelay signal transduction system"/>
    <property type="evidence" value="ECO:0007669"/>
    <property type="project" value="UniProtKB-KW"/>
</dbReference>
<evidence type="ECO:0000256" key="4">
    <source>
        <dbReference type="ARBA" id="ARBA00022840"/>
    </source>
</evidence>
<dbReference type="GO" id="GO:0016301">
    <property type="term" value="F:kinase activity"/>
    <property type="evidence" value="ECO:0007669"/>
    <property type="project" value="UniProtKB-KW"/>
</dbReference>
<accession>X1H404</accession>
<gene>
    <name evidence="7" type="ORF">S03H2_54217</name>
</gene>
<dbReference type="InterPro" id="IPR004358">
    <property type="entry name" value="Sig_transdc_His_kin-like_C"/>
</dbReference>
<dbReference type="InterPro" id="IPR003594">
    <property type="entry name" value="HATPase_dom"/>
</dbReference>
<organism evidence="7">
    <name type="scientific">marine sediment metagenome</name>
    <dbReference type="NCBI Taxonomy" id="412755"/>
    <lineage>
        <taxon>unclassified sequences</taxon>
        <taxon>metagenomes</taxon>
        <taxon>ecological metagenomes</taxon>
    </lineage>
</organism>
<evidence type="ECO:0000256" key="2">
    <source>
        <dbReference type="ARBA" id="ARBA00022741"/>
    </source>
</evidence>
<keyword evidence="1" id="KW-0808">Transferase</keyword>
<dbReference type="Pfam" id="PF02518">
    <property type="entry name" value="HATPase_c"/>
    <property type="match status" value="1"/>
</dbReference>
<protein>
    <recommendedName>
        <fullName evidence="6">Histidine kinase domain-containing protein</fullName>
    </recommendedName>
</protein>
<dbReference type="PANTHER" id="PTHR43065">
    <property type="entry name" value="SENSOR HISTIDINE KINASE"/>
    <property type="match status" value="1"/>
</dbReference>
<proteinExistence type="predicted"/>
<keyword evidence="3" id="KW-0418">Kinase</keyword>
<dbReference type="EMBL" id="BARU01034554">
    <property type="protein sequence ID" value="GAH64911.1"/>
    <property type="molecule type" value="Genomic_DNA"/>
</dbReference>
<keyword evidence="2" id="KW-0547">Nucleotide-binding</keyword>
<evidence type="ECO:0000313" key="7">
    <source>
        <dbReference type="EMBL" id="GAH64911.1"/>
    </source>
</evidence>
<dbReference type="InterPro" id="IPR005467">
    <property type="entry name" value="His_kinase_dom"/>
</dbReference>
<keyword evidence="4" id="KW-0067">ATP-binding</keyword>
<dbReference type="PRINTS" id="PR00344">
    <property type="entry name" value="BCTRLSENSOR"/>
</dbReference>
<dbReference type="SMART" id="SM00387">
    <property type="entry name" value="HATPase_c"/>
    <property type="match status" value="1"/>
</dbReference>
<comment type="caution">
    <text evidence="7">The sequence shown here is derived from an EMBL/GenBank/DDBJ whole genome shotgun (WGS) entry which is preliminary data.</text>
</comment>
<evidence type="ECO:0000256" key="5">
    <source>
        <dbReference type="ARBA" id="ARBA00023012"/>
    </source>
</evidence>
<dbReference type="Gene3D" id="3.30.565.10">
    <property type="entry name" value="Histidine kinase-like ATPase, C-terminal domain"/>
    <property type="match status" value="1"/>
</dbReference>
<evidence type="ECO:0000256" key="3">
    <source>
        <dbReference type="ARBA" id="ARBA00022777"/>
    </source>
</evidence>
<keyword evidence="5" id="KW-0902">Two-component regulatory system</keyword>
<dbReference type="GO" id="GO:0005524">
    <property type="term" value="F:ATP binding"/>
    <property type="evidence" value="ECO:0007669"/>
    <property type="project" value="UniProtKB-KW"/>
</dbReference>
<feature type="non-terminal residue" evidence="7">
    <location>
        <position position="1"/>
    </location>
</feature>
<feature type="domain" description="Histidine kinase" evidence="6">
    <location>
        <begin position="1"/>
        <end position="218"/>
    </location>
</feature>
<dbReference type="InterPro" id="IPR036890">
    <property type="entry name" value="HATPase_C_sf"/>
</dbReference>
<evidence type="ECO:0000259" key="6">
    <source>
        <dbReference type="PROSITE" id="PS50109"/>
    </source>
</evidence>
<dbReference type="AlphaFoldDB" id="X1H404"/>